<proteinExistence type="predicted"/>
<keyword evidence="3" id="KW-1185">Reference proteome</keyword>
<dbReference type="InterPro" id="IPR002156">
    <property type="entry name" value="RNaseH_domain"/>
</dbReference>
<organism evidence="2 3">
    <name type="scientific">Nelumbo nucifera</name>
    <name type="common">Sacred lotus</name>
    <dbReference type="NCBI Taxonomy" id="4432"/>
    <lineage>
        <taxon>Eukaryota</taxon>
        <taxon>Viridiplantae</taxon>
        <taxon>Streptophyta</taxon>
        <taxon>Embryophyta</taxon>
        <taxon>Tracheophyta</taxon>
        <taxon>Spermatophyta</taxon>
        <taxon>Magnoliopsida</taxon>
        <taxon>Proteales</taxon>
        <taxon>Nelumbonaceae</taxon>
        <taxon>Nelumbo</taxon>
    </lineage>
</organism>
<comment type="caution">
    <text evidence="2">The sequence shown here is derived from an EMBL/GenBank/DDBJ whole genome shotgun (WGS) entry which is preliminary data.</text>
</comment>
<dbReference type="InterPro" id="IPR012337">
    <property type="entry name" value="RNaseH-like_sf"/>
</dbReference>
<dbReference type="EMBL" id="DUZY01000001">
    <property type="protein sequence ID" value="DAD22071.1"/>
    <property type="molecule type" value="Genomic_DNA"/>
</dbReference>
<name>A0A822XSD3_NELNU</name>
<dbReference type="AlphaFoldDB" id="A0A822XSD3"/>
<accession>A0A822XSD3</accession>
<dbReference type="Proteomes" id="UP000607653">
    <property type="component" value="Unassembled WGS sequence"/>
</dbReference>
<dbReference type="Pfam" id="PF13456">
    <property type="entry name" value="RVT_3"/>
    <property type="match status" value="1"/>
</dbReference>
<sequence>MADPNMASICAHKKMKERNLTSPRDWLLSSQSADLKSQQVFWLALSSNCLNVNLDGSFLEIGKAGYGVIIRNHLGLAIAVSFGQTSVSPIQAEAMAFLKGLELLKSLNFPKAILESNAQISSKLFNRRSKLAQDAIFICRDIFELY</sequence>
<dbReference type="InterPro" id="IPR044730">
    <property type="entry name" value="RNase_H-like_dom_plant"/>
</dbReference>
<evidence type="ECO:0000313" key="2">
    <source>
        <dbReference type="EMBL" id="DAD22071.1"/>
    </source>
</evidence>
<dbReference type="InterPro" id="IPR052929">
    <property type="entry name" value="RNase_H-like_EbsB-rel"/>
</dbReference>
<dbReference type="InterPro" id="IPR036397">
    <property type="entry name" value="RNaseH_sf"/>
</dbReference>
<evidence type="ECO:0000259" key="1">
    <source>
        <dbReference type="Pfam" id="PF13456"/>
    </source>
</evidence>
<feature type="domain" description="RNase H type-1" evidence="1">
    <location>
        <begin position="53"/>
        <end position="135"/>
    </location>
</feature>
<dbReference type="PANTHER" id="PTHR47074">
    <property type="entry name" value="BNAC02G40300D PROTEIN"/>
    <property type="match status" value="1"/>
</dbReference>
<dbReference type="PANTHER" id="PTHR47074:SF11">
    <property type="entry name" value="REVERSE TRANSCRIPTASE-LIKE PROTEIN"/>
    <property type="match status" value="1"/>
</dbReference>
<evidence type="ECO:0000313" key="3">
    <source>
        <dbReference type="Proteomes" id="UP000607653"/>
    </source>
</evidence>
<protein>
    <recommendedName>
        <fullName evidence="1">RNase H type-1 domain-containing protein</fullName>
    </recommendedName>
</protein>
<dbReference type="SUPFAM" id="SSF53098">
    <property type="entry name" value="Ribonuclease H-like"/>
    <property type="match status" value="1"/>
</dbReference>
<dbReference type="Gene3D" id="3.30.420.10">
    <property type="entry name" value="Ribonuclease H-like superfamily/Ribonuclease H"/>
    <property type="match status" value="1"/>
</dbReference>
<dbReference type="GO" id="GO:0004523">
    <property type="term" value="F:RNA-DNA hybrid ribonuclease activity"/>
    <property type="evidence" value="ECO:0007669"/>
    <property type="project" value="InterPro"/>
</dbReference>
<dbReference type="GO" id="GO:0003676">
    <property type="term" value="F:nucleic acid binding"/>
    <property type="evidence" value="ECO:0007669"/>
    <property type="project" value="InterPro"/>
</dbReference>
<gene>
    <name evidence="2" type="ORF">HUJ06_023534</name>
</gene>
<dbReference type="CDD" id="cd06222">
    <property type="entry name" value="RNase_H_like"/>
    <property type="match status" value="1"/>
</dbReference>
<reference evidence="2 3" key="1">
    <citation type="journal article" date="2020" name="Mol. Biol. Evol.">
        <title>Distinct Expression and Methylation Patterns for Genes with Different Fates following a Single Whole-Genome Duplication in Flowering Plants.</title>
        <authorList>
            <person name="Shi T."/>
            <person name="Rahmani R.S."/>
            <person name="Gugger P.F."/>
            <person name="Wang M."/>
            <person name="Li H."/>
            <person name="Zhang Y."/>
            <person name="Li Z."/>
            <person name="Wang Q."/>
            <person name="Van de Peer Y."/>
            <person name="Marchal K."/>
            <person name="Chen J."/>
        </authorList>
    </citation>
    <scope>NUCLEOTIDE SEQUENCE [LARGE SCALE GENOMIC DNA]</scope>
    <source>
        <tissue evidence="2">Leaf</tissue>
    </source>
</reference>